<dbReference type="EMBL" id="JAAGNX010000003">
    <property type="protein sequence ID" value="NDV63139.1"/>
    <property type="molecule type" value="Genomic_DNA"/>
</dbReference>
<proteinExistence type="inferred from homology"/>
<evidence type="ECO:0000259" key="4">
    <source>
        <dbReference type="Pfam" id="PF01420"/>
    </source>
</evidence>
<dbReference type="InterPro" id="IPR044946">
    <property type="entry name" value="Restrct_endonuc_typeI_TRD_sf"/>
</dbReference>
<keyword evidence="2" id="KW-0680">Restriction system</keyword>
<evidence type="ECO:0000313" key="6">
    <source>
        <dbReference type="Proteomes" id="UP000478417"/>
    </source>
</evidence>
<feature type="domain" description="Type I restriction modification DNA specificity" evidence="4">
    <location>
        <begin position="10"/>
        <end position="178"/>
    </location>
</feature>
<dbReference type="RefSeq" id="WP_163966228.1">
    <property type="nucleotide sequence ID" value="NZ_JAAGNX010000003.1"/>
</dbReference>
<keyword evidence="5" id="KW-0540">Nuclease</keyword>
<dbReference type="AlphaFoldDB" id="A0A6B2M4I0"/>
<evidence type="ECO:0000256" key="1">
    <source>
        <dbReference type="ARBA" id="ARBA00010923"/>
    </source>
</evidence>
<feature type="domain" description="Type I restriction modification DNA specificity" evidence="4">
    <location>
        <begin position="228"/>
        <end position="371"/>
    </location>
</feature>
<protein>
    <submittedName>
        <fullName evidence="5">Restriction endonuclease subunit S</fullName>
    </submittedName>
</protein>
<organism evidence="5 6">
    <name type="scientific">Oceanipulchritudo coccoides</name>
    <dbReference type="NCBI Taxonomy" id="2706888"/>
    <lineage>
        <taxon>Bacteria</taxon>
        <taxon>Pseudomonadati</taxon>
        <taxon>Verrucomicrobiota</taxon>
        <taxon>Opitutia</taxon>
        <taxon>Puniceicoccales</taxon>
        <taxon>Oceanipulchritudinaceae</taxon>
        <taxon>Oceanipulchritudo</taxon>
    </lineage>
</organism>
<dbReference type="InterPro" id="IPR052021">
    <property type="entry name" value="Type-I_RS_S_subunit"/>
</dbReference>
<keyword evidence="3" id="KW-0238">DNA-binding</keyword>
<comment type="similarity">
    <text evidence="1">Belongs to the type-I restriction system S methylase family.</text>
</comment>
<dbReference type="PANTHER" id="PTHR30408:SF13">
    <property type="entry name" value="TYPE I RESTRICTION ENZYME HINDI SPECIFICITY SUBUNIT"/>
    <property type="match status" value="1"/>
</dbReference>
<keyword evidence="5" id="KW-0255">Endonuclease</keyword>
<sequence>MATEVPIVEVGQVASSISETHSFNKEELIFLNTSDIHNGGLLHRNYSSVKDWPGQAKKSIRLDDILFSEIRPANGRWAYIDFEANDYVVSTKLMVIRANKEKVFPRYLYQFLTSTHTTNWLQHLAESRSGTFPQITFDQVSSLEIYLPPLPEQKAIAHILGTLDDKIELNRKMNETLEAMARALFKSWFVDFDPVRVKMDGRQPAGMDAETAKLFPSKFVESELGPIPEGWEVAPLFEIIEILSGGTPKTSVDEYWNGNIPWYSVKDSPQETDVWVINTEKNVSQLGIDNSAAKILPENTTIISARGTVGKLALVGVPMAMNQSCYGIRGVSGFDNIFIYFLIKEAIGDLQQRTHGTVFDTITRQTFDTLNATVMPAEITNVFGSAAGNFLNRIKSNLMESRTLANLRDTLLPKLLSGELSVTEAEEMAS</sequence>
<dbReference type="PANTHER" id="PTHR30408">
    <property type="entry name" value="TYPE-1 RESTRICTION ENZYME ECOKI SPECIFICITY PROTEIN"/>
    <property type="match status" value="1"/>
</dbReference>
<keyword evidence="6" id="KW-1185">Reference proteome</keyword>
<accession>A0A6B2M4I0</accession>
<evidence type="ECO:0000313" key="5">
    <source>
        <dbReference type="EMBL" id="NDV63139.1"/>
    </source>
</evidence>
<dbReference type="GO" id="GO:0004519">
    <property type="term" value="F:endonuclease activity"/>
    <property type="evidence" value="ECO:0007669"/>
    <property type="project" value="UniProtKB-KW"/>
</dbReference>
<dbReference type="GO" id="GO:0003677">
    <property type="term" value="F:DNA binding"/>
    <property type="evidence" value="ECO:0007669"/>
    <property type="project" value="UniProtKB-KW"/>
</dbReference>
<name>A0A6B2M4I0_9BACT</name>
<comment type="caution">
    <text evidence="5">The sequence shown here is derived from an EMBL/GenBank/DDBJ whole genome shotgun (WGS) entry which is preliminary data.</text>
</comment>
<dbReference type="InterPro" id="IPR000055">
    <property type="entry name" value="Restrct_endonuc_typeI_TRD"/>
</dbReference>
<reference evidence="5 6" key="1">
    <citation type="submission" date="2020-02" db="EMBL/GenBank/DDBJ databases">
        <title>Albibacoteraceae fam. nov., the first described family within the subdivision 4 Verrucomicrobia.</title>
        <authorList>
            <person name="Xi F."/>
        </authorList>
    </citation>
    <scope>NUCLEOTIDE SEQUENCE [LARGE SCALE GENOMIC DNA]</scope>
    <source>
        <strain evidence="5 6">CK1056</strain>
    </source>
</reference>
<dbReference type="CDD" id="cd17243">
    <property type="entry name" value="RMtype1_S_AchA6I-TRD2-CR2_like"/>
    <property type="match status" value="1"/>
</dbReference>
<dbReference type="SUPFAM" id="SSF116734">
    <property type="entry name" value="DNA methylase specificity domain"/>
    <property type="match status" value="2"/>
</dbReference>
<keyword evidence="5" id="KW-0378">Hydrolase</keyword>
<evidence type="ECO:0000256" key="3">
    <source>
        <dbReference type="ARBA" id="ARBA00023125"/>
    </source>
</evidence>
<dbReference type="GO" id="GO:0009307">
    <property type="term" value="P:DNA restriction-modification system"/>
    <property type="evidence" value="ECO:0007669"/>
    <property type="project" value="UniProtKB-KW"/>
</dbReference>
<dbReference type="Pfam" id="PF01420">
    <property type="entry name" value="Methylase_S"/>
    <property type="match status" value="2"/>
</dbReference>
<dbReference type="Gene3D" id="3.90.220.20">
    <property type="entry name" value="DNA methylase specificity domains"/>
    <property type="match status" value="2"/>
</dbReference>
<gene>
    <name evidence="5" type="ORF">G0Q06_11805</name>
</gene>
<evidence type="ECO:0000256" key="2">
    <source>
        <dbReference type="ARBA" id="ARBA00022747"/>
    </source>
</evidence>
<dbReference type="Proteomes" id="UP000478417">
    <property type="component" value="Unassembled WGS sequence"/>
</dbReference>